<dbReference type="InterPro" id="IPR036237">
    <property type="entry name" value="Xyl_isomerase-like_sf"/>
</dbReference>
<dbReference type="SUPFAM" id="SSF51658">
    <property type="entry name" value="Xylose isomerase-like"/>
    <property type="match status" value="1"/>
</dbReference>
<dbReference type="EMBL" id="AZFQ01000007">
    <property type="protein sequence ID" value="KRM00466.1"/>
    <property type="molecule type" value="Genomic_DNA"/>
</dbReference>
<dbReference type="InterPro" id="IPR013022">
    <property type="entry name" value="Xyl_isomerase-like_TIM-brl"/>
</dbReference>
<evidence type="ECO:0000313" key="2">
    <source>
        <dbReference type="EMBL" id="KRM00466.1"/>
    </source>
</evidence>
<dbReference type="STRING" id="1423801.FD50_GL000896"/>
<reference evidence="2 3" key="1">
    <citation type="journal article" date="2015" name="Genome Announc.">
        <title>Expanding the biotechnology potential of lactobacilli through comparative genomics of 213 strains and associated genera.</title>
        <authorList>
            <person name="Sun Z."/>
            <person name="Harris H.M."/>
            <person name="McCann A."/>
            <person name="Guo C."/>
            <person name="Argimon S."/>
            <person name="Zhang W."/>
            <person name="Yang X."/>
            <person name="Jeffery I.B."/>
            <person name="Cooney J.C."/>
            <person name="Kagawa T.F."/>
            <person name="Liu W."/>
            <person name="Song Y."/>
            <person name="Salvetti E."/>
            <person name="Wrobel A."/>
            <person name="Rasinkangas P."/>
            <person name="Parkhill J."/>
            <person name="Rea M.C."/>
            <person name="O'Sullivan O."/>
            <person name="Ritari J."/>
            <person name="Douillard F.P."/>
            <person name="Paul Ross R."/>
            <person name="Yang R."/>
            <person name="Briner A.E."/>
            <person name="Felis G.E."/>
            <person name="de Vos W.M."/>
            <person name="Barrangou R."/>
            <person name="Klaenhammer T.R."/>
            <person name="Caufield P.W."/>
            <person name="Cui Y."/>
            <person name="Zhang H."/>
            <person name="O'Toole P.W."/>
        </authorList>
    </citation>
    <scope>NUCLEOTIDE SEQUENCE [LARGE SCALE GENOMIC DNA]</scope>
    <source>
        <strain evidence="2 3">DSM 16230</strain>
    </source>
</reference>
<sequence length="277" mass="31402">MIKTDNLAGMNIHYPFYALEDFFSYQNNIGIKNVELWGGTPHLYLDTASFESLNKVIALAKKYKIKIPVFTPESIIYQYNIAAPYLEQWQKSKLYFKNAIRITAELGAKIMGINSGFGLLNEPASEAWQRSLEMLSSLSEFAARQNVTLALETLRPEESQIVTTIEDAKKMLHEVNSDFLKPMIDTTAITVAGETLEQWFNTFGTSIVHIHFLDCGKTGGHLAWGDGEQDLAAAIKTLNKYNYTGFLGQEITASRYYKKPFEADKRVFQLIKNQTEK</sequence>
<protein>
    <submittedName>
        <fullName evidence="2">Binding-protein-dependent transport systems inner membrane component</fullName>
    </submittedName>
</protein>
<gene>
    <name evidence="2" type="ORF">FD50_GL000896</name>
</gene>
<dbReference type="OrthoDB" id="9814946at2"/>
<keyword evidence="3" id="KW-1185">Reference proteome</keyword>
<dbReference type="InterPro" id="IPR050312">
    <property type="entry name" value="IolE/XylAMocC-like"/>
</dbReference>
<dbReference type="PANTHER" id="PTHR12110">
    <property type="entry name" value="HYDROXYPYRUVATE ISOMERASE"/>
    <property type="match status" value="1"/>
</dbReference>
<dbReference type="RefSeq" id="WP_056959472.1">
    <property type="nucleotide sequence ID" value="NZ_AZFQ01000007.1"/>
</dbReference>
<dbReference type="Proteomes" id="UP000051166">
    <property type="component" value="Unassembled WGS sequence"/>
</dbReference>
<dbReference type="PANTHER" id="PTHR12110:SF53">
    <property type="entry name" value="BLR5974 PROTEIN"/>
    <property type="match status" value="1"/>
</dbReference>
<organism evidence="2 3">
    <name type="scientific">Liquorilactobacillus satsumensis DSM 16230 = JCM 12392</name>
    <dbReference type="NCBI Taxonomy" id="1423801"/>
    <lineage>
        <taxon>Bacteria</taxon>
        <taxon>Bacillati</taxon>
        <taxon>Bacillota</taxon>
        <taxon>Bacilli</taxon>
        <taxon>Lactobacillales</taxon>
        <taxon>Lactobacillaceae</taxon>
        <taxon>Liquorilactobacillus</taxon>
    </lineage>
</organism>
<comment type="caution">
    <text evidence="2">The sequence shown here is derived from an EMBL/GenBank/DDBJ whole genome shotgun (WGS) entry which is preliminary data.</text>
</comment>
<evidence type="ECO:0000259" key="1">
    <source>
        <dbReference type="Pfam" id="PF01261"/>
    </source>
</evidence>
<name>A0A0R1V495_9LACO</name>
<accession>A0A0R1V495</accession>
<dbReference type="AlphaFoldDB" id="A0A0R1V495"/>
<dbReference type="GeneID" id="98307020"/>
<evidence type="ECO:0000313" key="3">
    <source>
        <dbReference type="Proteomes" id="UP000051166"/>
    </source>
</evidence>
<dbReference type="Pfam" id="PF01261">
    <property type="entry name" value="AP_endonuc_2"/>
    <property type="match status" value="1"/>
</dbReference>
<dbReference type="Gene3D" id="3.20.20.150">
    <property type="entry name" value="Divalent-metal-dependent TIM barrel enzymes"/>
    <property type="match status" value="1"/>
</dbReference>
<proteinExistence type="predicted"/>
<feature type="domain" description="Xylose isomerase-like TIM barrel" evidence="1">
    <location>
        <begin position="28"/>
        <end position="255"/>
    </location>
</feature>
<dbReference type="PATRIC" id="fig|1423801.4.peg.910"/>